<keyword evidence="2" id="KW-1185">Reference proteome</keyword>
<dbReference type="EMBL" id="CAUYUJ010010003">
    <property type="protein sequence ID" value="CAK0828352.1"/>
    <property type="molecule type" value="Genomic_DNA"/>
</dbReference>
<name>A0ABN9S8Y5_9DINO</name>
<feature type="non-terminal residue" evidence="1">
    <location>
        <position position="1"/>
    </location>
</feature>
<sequence length="110" mass="11996">AFRLQPRFIRPDFASLKYTILTGVAPGVFFCRYIMTCDALRRQAEPDAARVVDEMVGQEDAGGLGWSCRVCACWAACSLAGFAVAAFRNPGVVPCASSSRRSAARCRSRR</sequence>
<protein>
    <submittedName>
        <fullName evidence="1">Uncharacterized protein</fullName>
    </submittedName>
</protein>
<gene>
    <name evidence="1" type="ORF">PCOR1329_LOCUS27588</name>
</gene>
<organism evidence="1 2">
    <name type="scientific">Prorocentrum cordatum</name>
    <dbReference type="NCBI Taxonomy" id="2364126"/>
    <lineage>
        <taxon>Eukaryota</taxon>
        <taxon>Sar</taxon>
        <taxon>Alveolata</taxon>
        <taxon>Dinophyceae</taxon>
        <taxon>Prorocentrales</taxon>
        <taxon>Prorocentraceae</taxon>
        <taxon>Prorocentrum</taxon>
    </lineage>
</organism>
<proteinExistence type="predicted"/>
<accession>A0ABN9S8Y5</accession>
<evidence type="ECO:0000313" key="1">
    <source>
        <dbReference type="EMBL" id="CAK0828352.1"/>
    </source>
</evidence>
<reference evidence="1" key="1">
    <citation type="submission" date="2023-10" db="EMBL/GenBank/DDBJ databases">
        <authorList>
            <person name="Chen Y."/>
            <person name="Shah S."/>
            <person name="Dougan E. K."/>
            <person name="Thang M."/>
            <person name="Chan C."/>
        </authorList>
    </citation>
    <scope>NUCLEOTIDE SEQUENCE [LARGE SCALE GENOMIC DNA]</scope>
</reference>
<dbReference type="Proteomes" id="UP001189429">
    <property type="component" value="Unassembled WGS sequence"/>
</dbReference>
<comment type="caution">
    <text evidence="1">The sequence shown here is derived from an EMBL/GenBank/DDBJ whole genome shotgun (WGS) entry which is preliminary data.</text>
</comment>
<evidence type="ECO:0000313" key="2">
    <source>
        <dbReference type="Proteomes" id="UP001189429"/>
    </source>
</evidence>